<keyword evidence="3" id="KW-1185">Reference proteome</keyword>
<feature type="compositionally biased region" description="Basic and acidic residues" evidence="1">
    <location>
        <begin position="69"/>
        <end position="87"/>
    </location>
</feature>
<dbReference type="Proteomes" id="UP000008783">
    <property type="component" value="Unassembled WGS sequence"/>
</dbReference>
<dbReference type="KEGG" id="pgr:PGTG_15431"/>
<dbReference type="VEuPathDB" id="FungiDB:PGTG_15431"/>
<feature type="compositionally biased region" description="Polar residues" evidence="1">
    <location>
        <begin position="11"/>
        <end position="62"/>
    </location>
</feature>
<organism evidence="2 3">
    <name type="scientific">Puccinia graminis f. sp. tritici (strain CRL 75-36-700-3 / race SCCL)</name>
    <name type="common">Black stem rust fungus</name>
    <dbReference type="NCBI Taxonomy" id="418459"/>
    <lineage>
        <taxon>Eukaryota</taxon>
        <taxon>Fungi</taxon>
        <taxon>Dikarya</taxon>
        <taxon>Basidiomycota</taxon>
        <taxon>Pucciniomycotina</taxon>
        <taxon>Pucciniomycetes</taxon>
        <taxon>Pucciniales</taxon>
        <taxon>Pucciniaceae</taxon>
        <taxon>Puccinia</taxon>
    </lineage>
</organism>
<accession>E3KZQ0</accession>
<evidence type="ECO:0000256" key="1">
    <source>
        <dbReference type="SAM" id="MobiDB-lite"/>
    </source>
</evidence>
<dbReference type="RefSeq" id="XP_003334194.2">
    <property type="nucleotide sequence ID" value="XM_003334146.2"/>
</dbReference>
<proteinExistence type="predicted"/>
<reference evidence="3" key="2">
    <citation type="journal article" date="2011" name="Proc. Natl. Acad. Sci. U.S.A.">
        <title>Obligate biotrophy features unraveled by the genomic analysis of rust fungi.</title>
        <authorList>
            <person name="Duplessis S."/>
            <person name="Cuomo C.A."/>
            <person name="Lin Y.-C."/>
            <person name="Aerts A."/>
            <person name="Tisserant E."/>
            <person name="Veneault-Fourrey C."/>
            <person name="Joly D.L."/>
            <person name="Hacquard S."/>
            <person name="Amselem J."/>
            <person name="Cantarel B.L."/>
            <person name="Chiu R."/>
            <person name="Coutinho P.M."/>
            <person name="Feau N."/>
            <person name="Field M."/>
            <person name="Frey P."/>
            <person name="Gelhaye E."/>
            <person name="Goldberg J."/>
            <person name="Grabherr M.G."/>
            <person name="Kodira C.D."/>
            <person name="Kohler A."/>
            <person name="Kuees U."/>
            <person name="Lindquist E.A."/>
            <person name="Lucas S.M."/>
            <person name="Mago R."/>
            <person name="Mauceli E."/>
            <person name="Morin E."/>
            <person name="Murat C."/>
            <person name="Pangilinan J.L."/>
            <person name="Park R."/>
            <person name="Pearson M."/>
            <person name="Quesneville H."/>
            <person name="Rouhier N."/>
            <person name="Sakthikumar S."/>
            <person name="Salamov A.A."/>
            <person name="Schmutz J."/>
            <person name="Selles B."/>
            <person name="Shapiro H."/>
            <person name="Tanguay P."/>
            <person name="Tuskan G.A."/>
            <person name="Henrissat B."/>
            <person name="Van de Peer Y."/>
            <person name="Rouze P."/>
            <person name="Ellis J.G."/>
            <person name="Dodds P.N."/>
            <person name="Schein J.E."/>
            <person name="Zhong S."/>
            <person name="Hamelin R.C."/>
            <person name="Grigoriev I.V."/>
            <person name="Szabo L.J."/>
            <person name="Martin F."/>
        </authorList>
    </citation>
    <scope>NUCLEOTIDE SEQUENCE [LARGE SCALE GENOMIC DNA]</scope>
    <source>
        <strain evidence="3">CRL 75-36-700-3 / race SCCL</strain>
    </source>
</reference>
<feature type="region of interest" description="Disordered" evidence="1">
    <location>
        <begin position="1"/>
        <end position="92"/>
    </location>
</feature>
<protein>
    <submittedName>
        <fullName evidence="2">Uncharacterized protein</fullName>
    </submittedName>
</protein>
<dbReference type="EMBL" id="DS178325">
    <property type="protein sequence ID" value="EFP89775.2"/>
    <property type="molecule type" value="Genomic_DNA"/>
</dbReference>
<dbReference type="OrthoDB" id="69496at2759"/>
<evidence type="ECO:0000313" key="2">
    <source>
        <dbReference type="EMBL" id="EFP89775.2"/>
    </source>
</evidence>
<dbReference type="InParanoid" id="E3KZQ0"/>
<sequence length="219" mass="23965">MVDEISKRATRSAQQKGSKTTAIEESLSSQLNTSTHATGVPPQNITTATGNDRTQQMPNTGPENDALELDSKSEESDTFKDLPDNNPKEGAGNITRYKEILSNVPTIITTDDLLVSHQNPTLNQDTPPLADPDNPTPIRKSDKSTLWDKIAEAVAANDKVNADFFIRLYSQINDTSNALKPDILRSRSNDAVNPQIVSSTSKKAPEKTSIIFNYEVRSP</sequence>
<evidence type="ECO:0000313" key="3">
    <source>
        <dbReference type="Proteomes" id="UP000008783"/>
    </source>
</evidence>
<dbReference type="HOGENOM" id="CLU_1262094_0_0_1"/>
<name>E3KZQ0_PUCGT</name>
<reference key="1">
    <citation type="submission" date="2007-01" db="EMBL/GenBank/DDBJ databases">
        <title>The Genome Sequence of Puccinia graminis f. sp. tritici Strain CRL 75-36-700-3.</title>
        <authorList>
            <consortium name="The Broad Institute Genome Sequencing Platform"/>
            <person name="Birren B."/>
            <person name="Lander E."/>
            <person name="Galagan J."/>
            <person name="Nusbaum C."/>
            <person name="Devon K."/>
            <person name="Cuomo C."/>
            <person name="Jaffe D."/>
            <person name="Butler J."/>
            <person name="Alvarez P."/>
            <person name="Gnerre S."/>
            <person name="Grabherr M."/>
            <person name="Mauceli E."/>
            <person name="Brockman W."/>
            <person name="Young S."/>
            <person name="LaButti K."/>
            <person name="Sykes S."/>
            <person name="DeCaprio D."/>
            <person name="Crawford M."/>
            <person name="Koehrsen M."/>
            <person name="Engels R."/>
            <person name="Montgomery P."/>
            <person name="Pearson M."/>
            <person name="Howarth C."/>
            <person name="Larson L."/>
            <person name="White J."/>
            <person name="Zeng Q."/>
            <person name="Kodira C."/>
            <person name="Yandava C."/>
            <person name="Alvarado L."/>
            <person name="O'Leary S."/>
            <person name="Szabo L."/>
            <person name="Dean R."/>
            <person name="Schein J."/>
        </authorList>
    </citation>
    <scope>NUCLEOTIDE SEQUENCE</scope>
    <source>
        <strain>CRL 75-36-700-3</strain>
    </source>
</reference>
<gene>
    <name evidence="2" type="ORF">PGTG_15431</name>
</gene>
<dbReference type="AlphaFoldDB" id="E3KZQ0"/>
<dbReference type="GeneID" id="10545426"/>
<feature type="region of interest" description="Disordered" evidence="1">
    <location>
        <begin position="118"/>
        <end position="141"/>
    </location>
</feature>